<dbReference type="SUPFAM" id="SSF53720">
    <property type="entry name" value="ALDH-like"/>
    <property type="match status" value="1"/>
</dbReference>
<name>A0A9W9U730_9EURO</name>
<gene>
    <name evidence="5" type="ORF">N7476_004506</name>
</gene>
<accession>A0A9W9U730</accession>
<evidence type="ECO:0000313" key="6">
    <source>
        <dbReference type="Proteomes" id="UP001147746"/>
    </source>
</evidence>
<keyword evidence="6" id="KW-1185">Reference proteome</keyword>
<feature type="domain" description="Aldehyde dehydrogenase" evidence="4">
    <location>
        <begin position="103"/>
        <end position="226"/>
    </location>
</feature>
<dbReference type="AlphaFoldDB" id="A0A9W9U730"/>
<evidence type="ECO:0000313" key="5">
    <source>
        <dbReference type="EMBL" id="KAJ5321504.1"/>
    </source>
</evidence>
<dbReference type="GO" id="GO:0004029">
    <property type="term" value="F:aldehyde dehydrogenase (NAD+) activity"/>
    <property type="evidence" value="ECO:0007669"/>
    <property type="project" value="UniProtKB-EC"/>
</dbReference>
<proteinExistence type="inferred from homology"/>
<dbReference type="EC" id="1.2.1.3" evidence="2"/>
<comment type="caution">
    <text evidence="5">The sequence shown here is derived from an EMBL/GenBank/DDBJ whole genome shotgun (WGS) entry which is preliminary data.</text>
</comment>
<dbReference type="InterPro" id="IPR016161">
    <property type="entry name" value="Ald_DH/histidinol_DH"/>
</dbReference>
<feature type="domain" description="Aldehyde dehydrogenase" evidence="4">
    <location>
        <begin position="227"/>
        <end position="417"/>
    </location>
</feature>
<dbReference type="Proteomes" id="UP001147746">
    <property type="component" value="Unassembled WGS sequence"/>
</dbReference>
<dbReference type="PANTHER" id="PTHR11699">
    <property type="entry name" value="ALDEHYDE DEHYDROGENASE-RELATED"/>
    <property type="match status" value="1"/>
</dbReference>
<evidence type="ECO:0000256" key="2">
    <source>
        <dbReference type="ARBA" id="ARBA00024226"/>
    </source>
</evidence>
<sequence length="424" mass="46711">MVELDFEVYKNVIGGQLKGGTENYHGINPFTEEKLWPAPIATEEDLEEAVKAASLAFQTWQHTSVEERRRRVNDFSDALGAQKDIWVPIISKETATLDLPEYTTQDDEEVKVTTKYYPLGVVGAICPWNFPVFLAAGRIASAVSTGNTIIIKPSPFTPYTILKLVELAQHFFPAGVIQALGGNDDLGPWMTTHPGITKITFTGSSATGKKVMAAPAPTLKRVTLELHAGQTCIAAKRIYVQASIYDEFMKKFTEECKKLIPGKLDLSPIQNKLQYEKVKSLFADCQNQGYEFALGGPDFKQEIPGYFIPAAIVDNPPEQSHVVQDEPFGPIAPVLKWEDEEEVIQCANGTDQGLGATLWCRNTEQAERIALRLEAGSVWVNRGVVPLPTALFGGIKQSGLGGEWGQLGLLNYCSARTFHFAKNF</sequence>
<protein>
    <recommendedName>
        <fullName evidence="2">aldehyde dehydrogenase (NAD(+))</fullName>
        <ecNumber evidence="2">1.2.1.3</ecNumber>
    </recommendedName>
</protein>
<dbReference type="InterPro" id="IPR015590">
    <property type="entry name" value="Aldehyde_DH_dom"/>
</dbReference>
<dbReference type="EMBL" id="JAPZBO010000003">
    <property type="protein sequence ID" value="KAJ5321504.1"/>
    <property type="molecule type" value="Genomic_DNA"/>
</dbReference>
<organism evidence="5 6">
    <name type="scientific">Penicillium atrosanguineum</name>
    <dbReference type="NCBI Taxonomy" id="1132637"/>
    <lineage>
        <taxon>Eukaryota</taxon>
        <taxon>Fungi</taxon>
        <taxon>Dikarya</taxon>
        <taxon>Ascomycota</taxon>
        <taxon>Pezizomycotina</taxon>
        <taxon>Eurotiomycetes</taxon>
        <taxon>Eurotiomycetidae</taxon>
        <taxon>Eurotiales</taxon>
        <taxon>Aspergillaceae</taxon>
        <taxon>Penicillium</taxon>
    </lineage>
</organism>
<dbReference type="Gene3D" id="3.40.605.10">
    <property type="entry name" value="Aldehyde Dehydrogenase, Chain A, domain 1"/>
    <property type="match status" value="2"/>
</dbReference>
<evidence type="ECO:0000259" key="4">
    <source>
        <dbReference type="Pfam" id="PF00171"/>
    </source>
</evidence>
<reference evidence="5" key="1">
    <citation type="submission" date="2022-12" db="EMBL/GenBank/DDBJ databases">
        <authorList>
            <person name="Petersen C."/>
        </authorList>
    </citation>
    <scope>NUCLEOTIDE SEQUENCE</scope>
    <source>
        <strain evidence="5">IBT 21472</strain>
    </source>
</reference>
<dbReference type="Pfam" id="PF00171">
    <property type="entry name" value="Aldedh"/>
    <property type="match status" value="3"/>
</dbReference>
<evidence type="ECO:0000256" key="3">
    <source>
        <dbReference type="ARBA" id="ARBA00049194"/>
    </source>
</evidence>
<dbReference type="Gene3D" id="3.40.309.10">
    <property type="entry name" value="Aldehyde Dehydrogenase, Chain A, domain 2"/>
    <property type="match status" value="1"/>
</dbReference>
<reference evidence="5" key="2">
    <citation type="journal article" date="2023" name="IMA Fungus">
        <title>Comparative genomic study of the Penicillium genus elucidates a diverse pangenome and 15 lateral gene transfer events.</title>
        <authorList>
            <person name="Petersen C."/>
            <person name="Sorensen T."/>
            <person name="Nielsen M.R."/>
            <person name="Sondergaard T.E."/>
            <person name="Sorensen J.L."/>
            <person name="Fitzpatrick D.A."/>
            <person name="Frisvad J.C."/>
            <person name="Nielsen K.L."/>
        </authorList>
    </citation>
    <scope>NUCLEOTIDE SEQUENCE</scope>
    <source>
        <strain evidence="5">IBT 21472</strain>
    </source>
</reference>
<dbReference type="InterPro" id="IPR016162">
    <property type="entry name" value="Ald_DH_N"/>
</dbReference>
<comment type="catalytic activity">
    <reaction evidence="3">
        <text>an aldehyde + NAD(+) + H2O = a carboxylate + NADH + 2 H(+)</text>
        <dbReference type="Rhea" id="RHEA:16185"/>
        <dbReference type="ChEBI" id="CHEBI:15377"/>
        <dbReference type="ChEBI" id="CHEBI:15378"/>
        <dbReference type="ChEBI" id="CHEBI:17478"/>
        <dbReference type="ChEBI" id="CHEBI:29067"/>
        <dbReference type="ChEBI" id="CHEBI:57540"/>
        <dbReference type="ChEBI" id="CHEBI:57945"/>
        <dbReference type="EC" id="1.2.1.3"/>
    </reaction>
</comment>
<feature type="domain" description="Aldehyde dehydrogenase" evidence="4">
    <location>
        <begin position="22"/>
        <end position="95"/>
    </location>
</feature>
<comment type="similarity">
    <text evidence="1">Belongs to the aldehyde dehydrogenase family.</text>
</comment>
<dbReference type="InterPro" id="IPR016163">
    <property type="entry name" value="Ald_DH_C"/>
</dbReference>
<evidence type="ECO:0000256" key="1">
    <source>
        <dbReference type="ARBA" id="ARBA00009986"/>
    </source>
</evidence>